<dbReference type="Proteomes" id="UP000002368">
    <property type="component" value="Chromosome"/>
</dbReference>
<protein>
    <submittedName>
        <fullName evidence="1">Uncharacterized protein</fullName>
    </submittedName>
</protein>
<dbReference type="HOGENOM" id="CLU_2167637_0_0_9"/>
<evidence type="ECO:0000313" key="2">
    <source>
        <dbReference type="Proteomes" id="UP000002368"/>
    </source>
</evidence>
<dbReference type="EMBL" id="CP002017">
    <property type="protein sequence ID" value="ADG06991.1"/>
    <property type="molecule type" value="Genomic_DNA"/>
</dbReference>
<reference evidence="1 2" key="1">
    <citation type="journal article" date="2011" name="Stand. Genomic Sci.">
        <title>Complete genome sequence of the thermophilic, hydrogen-oxidizing Bacillus tusciae type strain (T2) and reclassification in the new genus, Kyrpidia gen. nov. as Kyrpidia tusciae comb. nov. and emendation of the family Alicyclobacillaceae da Costa and Rainey, 2010.</title>
        <authorList>
            <person name="Klenk H.P."/>
            <person name="Lapidus A."/>
            <person name="Chertkov O."/>
            <person name="Copeland A."/>
            <person name="Del Rio T.G."/>
            <person name="Nolan M."/>
            <person name="Lucas S."/>
            <person name="Chen F."/>
            <person name="Tice H."/>
            <person name="Cheng J.F."/>
            <person name="Han C."/>
            <person name="Bruce D."/>
            <person name="Goodwin L."/>
            <person name="Pitluck S."/>
            <person name="Pati A."/>
            <person name="Ivanova N."/>
            <person name="Mavromatis K."/>
            <person name="Daum C."/>
            <person name="Chen A."/>
            <person name="Palaniappan K."/>
            <person name="Chang Y.J."/>
            <person name="Land M."/>
            <person name="Hauser L."/>
            <person name="Jeffries C.D."/>
            <person name="Detter J.C."/>
            <person name="Rohde M."/>
            <person name="Abt B."/>
            <person name="Pukall R."/>
            <person name="Goker M."/>
            <person name="Bristow J."/>
            <person name="Markowitz V."/>
            <person name="Hugenholtz P."/>
            <person name="Eisen J.A."/>
        </authorList>
    </citation>
    <scope>NUCLEOTIDE SEQUENCE [LARGE SCALE GENOMIC DNA]</scope>
    <source>
        <strain evidence="1 2">DSM 2912</strain>
    </source>
</reference>
<evidence type="ECO:0000313" key="1">
    <source>
        <dbReference type="EMBL" id="ADG06991.1"/>
    </source>
</evidence>
<dbReference type="KEGG" id="bts:Btus_2322"/>
<keyword evidence="2" id="KW-1185">Reference proteome</keyword>
<proteinExistence type="predicted"/>
<dbReference type="AlphaFoldDB" id="D5WS39"/>
<organism evidence="1 2">
    <name type="scientific">Kyrpidia tusciae (strain DSM 2912 / NBRC 15312 / T2)</name>
    <name type="common">Bacillus tusciae</name>
    <dbReference type="NCBI Taxonomy" id="562970"/>
    <lineage>
        <taxon>Bacteria</taxon>
        <taxon>Bacillati</taxon>
        <taxon>Bacillota</taxon>
        <taxon>Bacilli</taxon>
        <taxon>Bacillales</taxon>
        <taxon>Alicyclobacillaceae</taxon>
        <taxon>Kyrpidia</taxon>
    </lineage>
</organism>
<accession>D5WS39</accession>
<sequence>MAVTLGNKRLVFAIAAVYEVPDSQSFAIGWGTVGEAPERWIDGRSHVSKWITDVSVDQVVNHLHWMCLGGRWLKGRVSECLITETRPMQGYIWISGEGHCTPVQGRGEAG</sequence>
<name>D5WS39_KYRT2</name>
<gene>
    <name evidence="1" type="ordered locus">Btus_2322</name>
</gene>
<dbReference type="STRING" id="562970.Btus_2322"/>